<dbReference type="PANTHER" id="PTHR14155">
    <property type="entry name" value="RING FINGER DOMAIN-CONTAINING"/>
    <property type="match status" value="1"/>
</dbReference>
<reference evidence="11" key="1">
    <citation type="submission" date="2015-04" db="UniProtKB">
        <authorList>
            <consortium name="EnsemblPlants"/>
        </authorList>
    </citation>
    <scope>IDENTIFICATION</scope>
</reference>
<dbReference type="SUPFAM" id="SSF57850">
    <property type="entry name" value="RING/U-box"/>
    <property type="match status" value="1"/>
</dbReference>
<evidence type="ECO:0000256" key="1">
    <source>
        <dbReference type="ARBA" id="ARBA00000900"/>
    </source>
</evidence>
<keyword evidence="4 7" id="KW-0863">Zinc-finger</keyword>
<keyword evidence="12" id="KW-1185">Reference proteome</keyword>
<dbReference type="OMA" id="VMHHFLA"/>
<dbReference type="HOGENOM" id="CLU_066543_1_1_1"/>
<dbReference type="Gene3D" id="3.30.40.10">
    <property type="entry name" value="Zinc/RING finger domain, C3HC4 (zinc finger)"/>
    <property type="match status" value="1"/>
</dbReference>
<feature type="region of interest" description="Disordered" evidence="8">
    <location>
        <begin position="243"/>
        <end position="286"/>
    </location>
</feature>
<feature type="compositionally biased region" description="Gly residues" evidence="8">
    <location>
        <begin position="72"/>
        <end position="83"/>
    </location>
</feature>
<keyword evidence="3" id="KW-0479">Metal-binding</keyword>
<dbReference type="Gramene" id="OPUNC04G11720.1">
    <property type="protein sequence ID" value="OPUNC04G11720.1"/>
    <property type="gene ID" value="OPUNC04G11720"/>
</dbReference>
<feature type="region of interest" description="Disordered" evidence="8">
    <location>
        <begin position="62"/>
        <end position="83"/>
    </location>
</feature>
<accession>A0A0E0KR26</accession>
<evidence type="ECO:0000256" key="2">
    <source>
        <dbReference type="ARBA" id="ARBA00012483"/>
    </source>
</evidence>
<proteinExistence type="inferred from homology"/>
<name>A0A0E0KR26_ORYPU</name>
<feature type="transmembrane region" description="Helical" evidence="9">
    <location>
        <begin position="31"/>
        <end position="53"/>
    </location>
</feature>
<evidence type="ECO:0000256" key="4">
    <source>
        <dbReference type="ARBA" id="ARBA00022771"/>
    </source>
</evidence>
<dbReference type="EnsemblPlants" id="OPUNC04G11720.1">
    <property type="protein sequence ID" value="OPUNC04G11720.1"/>
    <property type="gene ID" value="OPUNC04G11720"/>
</dbReference>
<evidence type="ECO:0000256" key="5">
    <source>
        <dbReference type="ARBA" id="ARBA00022833"/>
    </source>
</evidence>
<dbReference type="InterPro" id="IPR053238">
    <property type="entry name" value="RING-H2_zinc_finger"/>
</dbReference>
<keyword evidence="9" id="KW-1133">Transmembrane helix</keyword>
<evidence type="ECO:0000256" key="6">
    <source>
        <dbReference type="ARBA" id="ARBA00024209"/>
    </source>
</evidence>
<evidence type="ECO:0000256" key="8">
    <source>
        <dbReference type="SAM" id="MobiDB-lite"/>
    </source>
</evidence>
<reference evidence="11" key="2">
    <citation type="submission" date="2018-05" db="EMBL/GenBank/DDBJ databases">
        <title>OpunRS2 (Oryza punctata Reference Sequence Version 2).</title>
        <authorList>
            <person name="Zhang J."/>
            <person name="Kudrna D."/>
            <person name="Lee S."/>
            <person name="Talag J."/>
            <person name="Welchert J."/>
            <person name="Wing R.A."/>
        </authorList>
    </citation>
    <scope>NUCLEOTIDE SEQUENCE [LARGE SCALE GENOMIC DNA]</scope>
</reference>
<dbReference type="GO" id="GO:0061630">
    <property type="term" value="F:ubiquitin protein ligase activity"/>
    <property type="evidence" value="ECO:0007669"/>
    <property type="project" value="UniProtKB-EC"/>
</dbReference>
<dbReference type="GO" id="GO:0008270">
    <property type="term" value="F:zinc ion binding"/>
    <property type="evidence" value="ECO:0007669"/>
    <property type="project" value="UniProtKB-KW"/>
</dbReference>
<dbReference type="EC" id="2.3.2.27" evidence="2"/>
<dbReference type="Pfam" id="PF13639">
    <property type="entry name" value="zf-RING_2"/>
    <property type="match status" value="1"/>
</dbReference>
<evidence type="ECO:0000256" key="9">
    <source>
        <dbReference type="SAM" id="Phobius"/>
    </source>
</evidence>
<keyword evidence="5" id="KW-0862">Zinc</keyword>
<dbReference type="STRING" id="4537.A0A0E0KR26"/>
<dbReference type="Proteomes" id="UP000026962">
    <property type="component" value="Chromosome 4"/>
</dbReference>
<dbReference type="PROSITE" id="PS50089">
    <property type="entry name" value="ZF_RING_2"/>
    <property type="match status" value="1"/>
</dbReference>
<dbReference type="SMART" id="SM00184">
    <property type="entry name" value="RING"/>
    <property type="match status" value="1"/>
</dbReference>
<keyword evidence="9" id="KW-0812">Transmembrane</keyword>
<dbReference type="PANTHER" id="PTHR14155:SF627">
    <property type="entry name" value="OS06G0192800 PROTEIN"/>
    <property type="match status" value="1"/>
</dbReference>
<evidence type="ECO:0000259" key="10">
    <source>
        <dbReference type="PROSITE" id="PS50089"/>
    </source>
</evidence>
<evidence type="ECO:0000313" key="12">
    <source>
        <dbReference type="Proteomes" id="UP000026962"/>
    </source>
</evidence>
<organism evidence="11">
    <name type="scientific">Oryza punctata</name>
    <name type="common">Red rice</name>
    <dbReference type="NCBI Taxonomy" id="4537"/>
    <lineage>
        <taxon>Eukaryota</taxon>
        <taxon>Viridiplantae</taxon>
        <taxon>Streptophyta</taxon>
        <taxon>Embryophyta</taxon>
        <taxon>Tracheophyta</taxon>
        <taxon>Spermatophyta</taxon>
        <taxon>Magnoliopsida</taxon>
        <taxon>Liliopsida</taxon>
        <taxon>Poales</taxon>
        <taxon>Poaceae</taxon>
        <taxon>BOP clade</taxon>
        <taxon>Oryzoideae</taxon>
        <taxon>Oryzeae</taxon>
        <taxon>Oryzinae</taxon>
        <taxon>Oryza</taxon>
    </lineage>
</organism>
<dbReference type="eggNOG" id="KOG0800">
    <property type="taxonomic scope" value="Eukaryota"/>
</dbReference>
<evidence type="ECO:0000256" key="3">
    <source>
        <dbReference type="ARBA" id="ARBA00022723"/>
    </source>
</evidence>
<feature type="domain" description="RING-type" evidence="10">
    <location>
        <begin position="119"/>
        <end position="161"/>
    </location>
</feature>
<evidence type="ECO:0000256" key="7">
    <source>
        <dbReference type="PROSITE-ProRule" id="PRU00175"/>
    </source>
</evidence>
<dbReference type="InterPro" id="IPR001841">
    <property type="entry name" value="Znf_RING"/>
</dbReference>
<sequence length="286" mass="28679">MSALVVGDADGGAVAPGGGQASPTVVVDGDVVLSGVVLIFVALAFVFVMHHFLAAMRRRDTSDAGSTSSVSSGGGRGVMAGVGTDGAKAGGQGGVDPAVLRALPVTVYRAEEAAVALECAVCLAEVEDGEAARFLPRCGHGFHAECVDLWLRSHPTCPLCRLAVVDAPPPFTLPPAQPEPANYANATTTALPTNVLFWGSQGAVATTTTIVDSGRHTSAAAASSSGGDEAAAVVLVIEVPDTTTTATREGRGGAAAAKPQGDSARVAGSLRRMWSSSRGAPPPPRT</sequence>
<dbReference type="FunFam" id="3.30.40.10:FF:000457">
    <property type="entry name" value="RING-H2 finger protein ATL3"/>
    <property type="match status" value="1"/>
</dbReference>
<evidence type="ECO:0000313" key="11">
    <source>
        <dbReference type="EnsemblPlants" id="OPUNC04G11720.1"/>
    </source>
</evidence>
<protein>
    <recommendedName>
        <fullName evidence="2">RING-type E3 ubiquitin transferase</fullName>
        <ecNumber evidence="2">2.3.2.27</ecNumber>
    </recommendedName>
</protein>
<dbReference type="InterPro" id="IPR013083">
    <property type="entry name" value="Znf_RING/FYVE/PHD"/>
</dbReference>
<comment type="catalytic activity">
    <reaction evidence="1">
        <text>S-ubiquitinyl-[E2 ubiquitin-conjugating enzyme]-L-cysteine + [acceptor protein]-L-lysine = [E2 ubiquitin-conjugating enzyme]-L-cysteine + N(6)-ubiquitinyl-[acceptor protein]-L-lysine.</text>
        <dbReference type="EC" id="2.3.2.27"/>
    </reaction>
</comment>
<dbReference type="AlphaFoldDB" id="A0A0E0KR26"/>
<keyword evidence="9" id="KW-0472">Membrane</keyword>
<comment type="similarity">
    <text evidence="6">Belongs to the RING-type zinc finger family. ATL subfamily.</text>
</comment>
<dbReference type="CDD" id="cd16461">
    <property type="entry name" value="RING-H2_EL5-like"/>
    <property type="match status" value="1"/>
</dbReference>